<evidence type="ECO:0000256" key="1">
    <source>
        <dbReference type="ARBA" id="ARBA00022679"/>
    </source>
</evidence>
<dbReference type="Gene3D" id="3.30.460.10">
    <property type="entry name" value="Beta Polymerase, domain 2"/>
    <property type="match status" value="2"/>
</dbReference>
<dbReference type="Pfam" id="PF08335">
    <property type="entry name" value="GlnD_UR_UTase"/>
    <property type="match status" value="2"/>
</dbReference>
<name>A0A239HFR4_9RHOB</name>
<keyword evidence="4" id="KW-0067">ATP-binding</keyword>
<dbReference type="Pfam" id="PF03710">
    <property type="entry name" value="GlnE"/>
    <property type="match status" value="2"/>
</dbReference>
<evidence type="ECO:0000259" key="8">
    <source>
        <dbReference type="Pfam" id="PF08335"/>
    </source>
</evidence>
<evidence type="ECO:0000256" key="4">
    <source>
        <dbReference type="ARBA" id="ARBA00022840"/>
    </source>
</evidence>
<keyword evidence="2 9" id="KW-0548">Nucleotidyltransferase</keyword>
<dbReference type="RefSeq" id="WP_089232969.1">
    <property type="nucleotide sequence ID" value="NZ_FZOY01000003.1"/>
</dbReference>
<keyword evidence="10" id="KW-1185">Reference proteome</keyword>
<dbReference type="SUPFAM" id="SSF81301">
    <property type="entry name" value="Nucleotidyltransferase"/>
    <property type="match status" value="2"/>
</dbReference>
<dbReference type="PANTHER" id="PTHR30621">
    <property type="entry name" value="GLUTAMINE SYNTHETASE ADENYLYLTRANSFERASE"/>
    <property type="match status" value="1"/>
</dbReference>
<keyword evidence="1 9" id="KW-0808">Transferase</keyword>
<evidence type="ECO:0000313" key="10">
    <source>
        <dbReference type="Proteomes" id="UP000198426"/>
    </source>
</evidence>
<accession>A0A239HFR4</accession>
<organism evidence="9 10">
    <name type="scientific">Tropicimonas sediminicola</name>
    <dbReference type="NCBI Taxonomy" id="1031541"/>
    <lineage>
        <taxon>Bacteria</taxon>
        <taxon>Pseudomonadati</taxon>
        <taxon>Pseudomonadota</taxon>
        <taxon>Alphaproteobacteria</taxon>
        <taxon>Rhodobacterales</taxon>
        <taxon>Roseobacteraceae</taxon>
        <taxon>Tropicimonas</taxon>
    </lineage>
</organism>
<feature type="domain" description="PII-uridylyltransferase/Glutamine-synthetase adenylyltransferase" evidence="8">
    <location>
        <begin position="792"/>
        <end position="868"/>
    </location>
</feature>
<proteinExistence type="predicted"/>
<evidence type="ECO:0000256" key="6">
    <source>
        <dbReference type="ARBA" id="ARBA00023268"/>
    </source>
</evidence>
<dbReference type="EMBL" id="FZOY01000003">
    <property type="protein sequence ID" value="SNS79991.1"/>
    <property type="molecule type" value="Genomic_DNA"/>
</dbReference>
<dbReference type="GO" id="GO:0016874">
    <property type="term" value="F:ligase activity"/>
    <property type="evidence" value="ECO:0007669"/>
    <property type="project" value="UniProtKB-KW"/>
</dbReference>
<reference evidence="9 10" key="1">
    <citation type="submission" date="2017-06" db="EMBL/GenBank/DDBJ databases">
        <authorList>
            <person name="Kim H.J."/>
            <person name="Triplett B.A."/>
        </authorList>
    </citation>
    <scope>NUCLEOTIDE SEQUENCE [LARGE SCALE GENOMIC DNA]</scope>
    <source>
        <strain evidence="9 10">DSM 29339</strain>
    </source>
</reference>
<sequence length="935" mass="101785">MSFARAITRSPIPFDAAAGADAAARFAALPAETREVLAGAAGCSSFLRGLMEKETGWLEAALAADPASVLEAEFEALRQVEWTALKGALRQAKRRVALYVGLADLAGVWTLEQVTGGLTDFADLSVDLAMKASMASELRRGKFPGQGEEDLGTAAGMVALAMGKMGAGELNYSSDIDLIMLFDDTRFSDDDYQEARAAFIKATRRMTALLSEITGDGYVWRTDLRLRPDPSVTPVCLSMEAAERYYESVGRTWERAAHIKARPCGGDIAAGEAYLERLRPFIWRRHLDFAAIQDAHDMRLKIKEHKGLHETGCLEGRNLKLGPGGIREIEFFTQTRQIIAGGRDPSLRVRATVPALRRLAETGWIPADLAERFTGHYRALRELEHRVQMVADARTHALPSSDEGFDRIARMCGEGDTARFRREISDRLAEVRADAESFFAPGLKGAKGEGETVEEPEIVSRWRHYPALRSERAQEIFERLKPDLLARLNEAPRPDEALTAFDGFLSGLPAGVQLFSLFEANPNLRALIVDIASTAPALASYLSKNSGVLDAVIGGSFFEPWPGSAKLARSLSDRLEAAGDYEQQLDAARRWQKDWHFRAGVHHLRGIVDASEAGRQFADVAEAVLCGLMPRIVENFARRHGRPPGRGGVAVAMGSLGAHWINARSDLDLIMIYDAEQADTSDGPRPLPATTYYARLTKAILTALTAPTAEGRLYEVDMRLRPSGKQGPVATSLSAFDSYQHKEAWTWEHLALTRARPMAGNAAVGEEVERIRLSVLGAKRDAGKVLEDVRDMRRRLAEAKGQQGPLDVKTGPGGMQDIELVAQAGALLSGARARRTVAQLQAGARLGWLTREEAEQLAAAYRLARSVQSVGRLILEGPLDPETLGQGCCEVLLRETGLESVEALTAALAEKRSAAAGIIDATLERLPPDTAEGAA</sequence>
<dbReference type="InterPro" id="IPR005190">
    <property type="entry name" value="GlnE_rpt_dom"/>
</dbReference>
<dbReference type="GO" id="GO:0005829">
    <property type="term" value="C:cytosol"/>
    <property type="evidence" value="ECO:0007669"/>
    <property type="project" value="TreeGrafter"/>
</dbReference>
<protein>
    <submittedName>
        <fullName evidence="9">Glutamate-ammonia-ligase adenylyltransferase</fullName>
    </submittedName>
</protein>
<evidence type="ECO:0000259" key="7">
    <source>
        <dbReference type="Pfam" id="PF03710"/>
    </source>
</evidence>
<evidence type="ECO:0000256" key="5">
    <source>
        <dbReference type="ARBA" id="ARBA00022842"/>
    </source>
</evidence>
<dbReference type="CDD" id="cd05401">
    <property type="entry name" value="NT_GlnE_GlnD_like"/>
    <property type="match status" value="2"/>
</dbReference>
<evidence type="ECO:0000313" key="9">
    <source>
        <dbReference type="EMBL" id="SNS79991.1"/>
    </source>
</evidence>
<evidence type="ECO:0000256" key="2">
    <source>
        <dbReference type="ARBA" id="ARBA00022695"/>
    </source>
</evidence>
<dbReference type="GO" id="GO:0005524">
    <property type="term" value="F:ATP binding"/>
    <property type="evidence" value="ECO:0007669"/>
    <property type="project" value="UniProtKB-KW"/>
</dbReference>
<evidence type="ECO:0000256" key="3">
    <source>
        <dbReference type="ARBA" id="ARBA00022741"/>
    </source>
</evidence>
<dbReference type="AlphaFoldDB" id="A0A239HFR4"/>
<keyword evidence="3" id="KW-0547">Nucleotide-binding</keyword>
<dbReference type="PANTHER" id="PTHR30621:SF0">
    <property type="entry name" value="BIFUNCTIONAL GLUTAMINE SYNTHETASE ADENYLYLTRANSFERASE_ADENYLYL-REMOVING ENZYME"/>
    <property type="match status" value="1"/>
</dbReference>
<dbReference type="InterPro" id="IPR043519">
    <property type="entry name" value="NT_sf"/>
</dbReference>
<dbReference type="Gene3D" id="1.20.120.330">
    <property type="entry name" value="Nucleotidyltransferases domain 2"/>
    <property type="match status" value="2"/>
</dbReference>
<dbReference type="GO" id="GO:0008882">
    <property type="term" value="F:[glutamate-ammonia-ligase] adenylyltransferase activity"/>
    <property type="evidence" value="ECO:0007669"/>
    <property type="project" value="InterPro"/>
</dbReference>
<gene>
    <name evidence="9" type="ORF">SAMN05421757_103388</name>
</gene>
<feature type="domain" description="Glutamate-ammonia ligase adenylyltransferase repeated" evidence="7">
    <location>
        <begin position="528"/>
        <end position="770"/>
    </location>
</feature>
<dbReference type="OrthoDB" id="9759366at2"/>
<dbReference type="InterPro" id="IPR023057">
    <property type="entry name" value="GlnE"/>
</dbReference>
<feature type="domain" description="PII-uridylyltransferase/Glutamine-synthetase adenylyltransferase" evidence="8">
    <location>
        <begin position="297"/>
        <end position="438"/>
    </location>
</feature>
<keyword evidence="9" id="KW-0436">Ligase</keyword>
<keyword evidence="5" id="KW-0460">Magnesium</keyword>
<dbReference type="SUPFAM" id="SSF81593">
    <property type="entry name" value="Nucleotidyltransferase substrate binding subunit/domain"/>
    <property type="match status" value="2"/>
</dbReference>
<feature type="domain" description="Glutamate-ammonia ligase adenylyltransferase repeated" evidence="7">
    <location>
        <begin position="40"/>
        <end position="274"/>
    </location>
</feature>
<dbReference type="GO" id="GO:0000820">
    <property type="term" value="P:regulation of glutamine family amino acid metabolic process"/>
    <property type="evidence" value="ECO:0007669"/>
    <property type="project" value="TreeGrafter"/>
</dbReference>
<dbReference type="InterPro" id="IPR013546">
    <property type="entry name" value="PII_UdlTrfase/GS_AdlTrfase"/>
</dbReference>
<keyword evidence="6" id="KW-0511">Multifunctional enzyme</keyword>
<dbReference type="Proteomes" id="UP000198426">
    <property type="component" value="Unassembled WGS sequence"/>
</dbReference>